<comment type="pathway">
    <text evidence="1">Carbohydrate acid metabolism.</text>
</comment>
<keyword evidence="7" id="KW-1185">Reference proteome</keyword>
<proteinExistence type="inferred from homology"/>
<dbReference type="InterPro" id="IPR000887">
    <property type="entry name" value="Aldlse_KDPG_KHG"/>
</dbReference>
<reference evidence="7" key="1">
    <citation type="submission" date="2016-10" db="EMBL/GenBank/DDBJ databases">
        <authorList>
            <person name="Varghese N."/>
            <person name="Submissions S."/>
        </authorList>
    </citation>
    <scope>NUCLEOTIDE SEQUENCE [LARGE SCALE GENOMIC DNA]</scope>
    <source>
        <strain evidence="7">SP</strain>
    </source>
</reference>
<dbReference type="EMBL" id="FNPI01000028">
    <property type="protein sequence ID" value="SDZ66883.1"/>
    <property type="molecule type" value="Genomic_DNA"/>
</dbReference>
<organism evidence="6 7">
    <name type="scientific">Evansella caseinilytica</name>
    <dbReference type="NCBI Taxonomy" id="1503961"/>
    <lineage>
        <taxon>Bacteria</taxon>
        <taxon>Bacillati</taxon>
        <taxon>Bacillota</taxon>
        <taxon>Bacilli</taxon>
        <taxon>Bacillales</taxon>
        <taxon>Bacillaceae</taxon>
        <taxon>Evansella</taxon>
    </lineage>
</organism>
<dbReference type="NCBIfam" id="TIGR01182">
    <property type="entry name" value="eda"/>
    <property type="match status" value="1"/>
</dbReference>
<dbReference type="CDD" id="cd00452">
    <property type="entry name" value="KDPG_aldolase"/>
    <property type="match status" value="1"/>
</dbReference>
<dbReference type="STRING" id="1503961.SAMN05421736_12831"/>
<dbReference type="PANTHER" id="PTHR30246:SF1">
    <property type="entry name" value="2-DEHYDRO-3-DEOXY-6-PHOSPHOGALACTONATE ALDOLASE-RELATED"/>
    <property type="match status" value="1"/>
</dbReference>
<evidence type="ECO:0000256" key="4">
    <source>
        <dbReference type="ARBA" id="ARBA00023239"/>
    </source>
</evidence>
<evidence type="ECO:0000313" key="6">
    <source>
        <dbReference type="EMBL" id="SDZ66883.1"/>
    </source>
</evidence>
<dbReference type="Pfam" id="PF01081">
    <property type="entry name" value="Aldolase"/>
    <property type="match status" value="1"/>
</dbReference>
<evidence type="ECO:0000256" key="1">
    <source>
        <dbReference type="ARBA" id="ARBA00004761"/>
    </source>
</evidence>
<dbReference type="InterPro" id="IPR013785">
    <property type="entry name" value="Aldolase_TIM"/>
</dbReference>
<keyword evidence="4" id="KW-0456">Lyase</keyword>
<comment type="similarity">
    <text evidence="2">Belongs to the KHG/KDPG aldolase family.</text>
</comment>
<dbReference type="Gene3D" id="3.20.20.70">
    <property type="entry name" value="Aldolase class I"/>
    <property type="match status" value="1"/>
</dbReference>
<dbReference type="GO" id="GO:0016829">
    <property type="term" value="F:lyase activity"/>
    <property type="evidence" value="ECO:0007669"/>
    <property type="project" value="UniProtKB-KW"/>
</dbReference>
<evidence type="ECO:0000256" key="2">
    <source>
        <dbReference type="ARBA" id="ARBA00006906"/>
    </source>
</evidence>
<dbReference type="OrthoDB" id="9802667at2"/>
<sequence length="206" mass="21687">MQSKQLQLLTGPKAVAVIRKVDRSKVIDVIEALIKGGITGIEVTMDSDDALGVIGEAKEKFHGRAAVGAGTVLDEKTAEEAIRAGAEFIFAPTLDRETIKVTKQHGKISIPGVFTPTEMLQAYNWGADMVKVFPASVVGPQFVKDVRGPLGYIPIIVTGGINAANYKAFLQAGAVAVGVGGSLLNKDYIANGDFAKITALAKEYTG</sequence>
<dbReference type="AlphaFoldDB" id="A0A1H3UWT6"/>
<evidence type="ECO:0000256" key="3">
    <source>
        <dbReference type="ARBA" id="ARBA00011233"/>
    </source>
</evidence>
<dbReference type="Proteomes" id="UP000198935">
    <property type="component" value="Unassembled WGS sequence"/>
</dbReference>
<accession>A0A1H3UWT6</accession>
<comment type="subunit">
    <text evidence="3">Homotrimer.</text>
</comment>
<keyword evidence="5" id="KW-0119">Carbohydrate metabolism</keyword>
<gene>
    <name evidence="6" type="ORF">SAMN05421736_12831</name>
</gene>
<dbReference type="PANTHER" id="PTHR30246">
    <property type="entry name" value="2-KETO-3-DEOXY-6-PHOSPHOGLUCONATE ALDOLASE"/>
    <property type="match status" value="1"/>
</dbReference>
<name>A0A1H3UWT6_9BACI</name>
<protein>
    <submittedName>
        <fullName evidence="6">2-dehydro-3-deoxyphosphogluconate aldolase / (4S)-4-hydroxy-2-oxoglutarate aldolase</fullName>
    </submittedName>
</protein>
<dbReference type="SUPFAM" id="SSF51569">
    <property type="entry name" value="Aldolase"/>
    <property type="match status" value="1"/>
</dbReference>
<evidence type="ECO:0000313" key="7">
    <source>
        <dbReference type="Proteomes" id="UP000198935"/>
    </source>
</evidence>
<evidence type="ECO:0000256" key="5">
    <source>
        <dbReference type="ARBA" id="ARBA00023277"/>
    </source>
</evidence>